<dbReference type="InterPro" id="IPR000944">
    <property type="entry name" value="Tscrpt_reg_Rrf2"/>
</dbReference>
<dbReference type="InterPro" id="IPR036388">
    <property type="entry name" value="WH-like_DNA-bd_sf"/>
</dbReference>
<dbReference type="PANTHER" id="PTHR33221:SF5">
    <property type="entry name" value="HTH-TYPE TRANSCRIPTIONAL REGULATOR ISCR"/>
    <property type="match status" value="1"/>
</dbReference>
<dbReference type="Proteomes" id="UP000823521">
    <property type="component" value="Unassembled WGS sequence"/>
</dbReference>
<dbReference type="InterPro" id="IPR036390">
    <property type="entry name" value="WH_DNA-bd_sf"/>
</dbReference>
<dbReference type="SUPFAM" id="SSF46785">
    <property type="entry name" value="Winged helix' DNA-binding domain"/>
    <property type="match status" value="1"/>
</dbReference>
<evidence type="ECO:0000256" key="1">
    <source>
        <dbReference type="ARBA" id="ARBA00023125"/>
    </source>
</evidence>
<evidence type="ECO:0000313" key="3">
    <source>
        <dbReference type="Proteomes" id="UP000823521"/>
    </source>
</evidence>
<dbReference type="EMBL" id="WVUH01000088">
    <property type="protein sequence ID" value="MBO4206863.1"/>
    <property type="molecule type" value="Genomic_DNA"/>
</dbReference>
<accession>A0ABS3VQU9</accession>
<dbReference type="PROSITE" id="PS01332">
    <property type="entry name" value="HTH_RRF2_1"/>
    <property type="match status" value="1"/>
</dbReference>
<evidence type="ECO:0000313" key="2">
    <source>
        <dbReference type="EMBL" id="MBO4206863.1"/>
    </source>
</evidence>
<comment type="caution">
    <text evidence="2">The sequence shown here is derived from an EMBL/GenBank/DDBJ whole genome shotgun (WGS) entry which is preliminary data.</text>
</comment>
<dbReference type="PANTHER" id="PTHR33221">
    <property type="entry name" value="WINGED HELIX-TURN-HELIX TRANSCRIPTIONAL REGULATOR, RRF2 FAMILY"/>
    <property type="match status" value="1"/>
</dbReference>
<reference evidence="2 3" key="1">
    <citation type="submission" date="2019-12" db="EMBL/GenBank/DDBJ databases">
        <title>Whole genome sequencing of endophytic Actinobacterium Micromonospora sp. MPMI6T.</title>
        <authorList>
            <person name="Evv R."/>
            <person name="Podile A.R."/>
        </authorList>
    </citation>
    <scope>NUCLEOTIDE SEQUENCE [LARGE SCALE GENOMIC DNA]</scope>
    <source>
        <strain evidence="2 3">MPMI6</strain>
    </source>
</reference>
<gene>
    <name evidence="2" type="ORF">GSF22_12735</name>
</gene>
<organism evidence="2 3">
    <name type="scientific">Micromonospora echinofusca</name>
    <dbReference type="NCBI Taxonomy" id="47858"/>
    <lineage>
        <taxon>Bacteria</taxon>
        <taxon>Bacillati</taxon>
        <taxon>Actinomycetota</taxon>
        <taxon>Actinomycetes</taxon>
        <taxon>Micromonosporales</taxon>
        <taxon>Micromonosporaceae</taxon>
        <taxon>Micromonospora</taxon>
    </lineage>
</organism>
<dbReference type="Pfam" id="PF02082">
    <property type="entry name" value="Rrf2"/>
    <property type="match status" value="1"/>
</dbReference>
<dbReference type="InterPro" id="IPR030489">
    <property type="entry name" value="TR_Rrf2-type_CS"/>
</dbReference>
<dbReference type="PROSITE" id="PS51197">
    <property type="entry name" value="HTH_RRF2_2"/>
    <property type="match status" value="1"/>
</dbReference>
<dbReference type="NCBIfam" id="TIGR00738">
    <property type="entry name" value="rrf2_super"/>
    <property type="match status" value="1"/>
</dbReference>
<dbReference type="RefSeq" id="WP_208813767.1">
    <property type="nucleotide sequence ID" value="NZ_WVUH01000088.1"/>
</dbReference>
<keyword evidence="3" id="KW-1185">Reference proteome</keyword>
<protein>
    <submittedName>
        <fullName evidence="2">Rrf2 family transcriptional regulator</fullName>
    </submittedName>
</protein>
<name>A0ABS3VQU9_MICEH</name>
<dbReference type="Gene3D" id="1.10.10.10">
    <property type="entry name" value="Winged helix-like DNA-binding domain superfamily/Winged helix DNA-binding domain"/>
    <property type="match status" value="1"/>
</dbReference>
<proteinExistence type="predicted"/>
<keyword evidence="1" id="KW-0238">DNA-binding</keyword>
<sequence length="147" mass="15076">MHVSARSEYALRAMLAVATGPDGQLVKAATLAATQDIPLSFLQGILLDLRRGGLLVSHRGTDGGYALARPAAEITVGDILRAVNGDLTTVRGQPAGRATYHGNAVGLRAVWLAVHHAIEDVVDAASLADLLTGQVGGPVPASAEPGR</sequence>